<dbReference type="AlphaFoldDB" id="A0A8T2NNY6"/>
<gene>
    <name evidence="1" type="ORF">JZ751_027068</name>
</gene>
<proteinExistence type="predicted"/>
<dbReference type="Proteomes" id="UP000824540">
    <property type="component" value="Unassembled WGS sequence"/>
</dbReference>
<name>A0A8T2NNY6_9TELE</name>
<evidence type="ECO:0000313" key="2">
    <source>
        <dbReference type="Proteomes" id="UP000824540"/>
    </source>
</evidence>
<reference evidence="1" key="1">
    <citation type="thesis" date="2021" institute="BYU ScholarsArchive" country="Provo, UT, USA">
        <title>Applications of and Algorithms for Genome Assembly and Genomic Analyses with an Emphasis on Marine Teleosts.</title>
        <authorList>
            <person name="Pickett B.D."/>
        </authorList>
    </citation>
    <scope>NUCLEOTIDE SEQUENCE</scope>
    <source>
        <strain evidence="1">HI-2016</strain>
    </source>
</reference>
<accession>A0A8T2NNY6</accession>
<sequence length="70" mass="7744">MKEGVRKEREERMERHREEGGRLKVQCLPYGEGASEQSDCVANGHSSAILVDKGATLRYILGNPLLCAVT</sequence>
<evidence type="ECO:0000313" key="1">
    <source>
        <dbReference type="EMBL" id="KAG9338097.1"/>
    </source>
</evidence>
<keyword evidence="2" id="KW-1185">Reference proteome</keyword>
<organism evidence="1 2">
    <name type="scientific">Albula glossodonta</name>
    <name type="common">roundjaw bonefish</name>
    <dbReference type="NCBI Taxonomy" id="121402"/>
    <lineage>
        <taxon>Eukaryota</taxon>
        <taxon>Metazoa</taxon>
        <taxon>Chordata</taxon>
        <taxon>Craniata</taxon>
        <taxon>Vertebrata</taxon>
        <taxon>Euteleostomi</taxon>
        <taxon>Actinopterygii</taxon>
        <taxon>Neopterygii</taxon>
        <taxon>Teleostei</taxon>
        <taxon>Albuliformes</taxon>
        <taxon>Albulidae</taxon>
        <taxon>Albula</taxon>
    </lineage>
</organism>
<dbReference type="EMBL" id="JAFBMS010000073">
    <property type="protein sequence ID" value="KAG9338097.1"/>
    <property type="molecule type" value="Genomic_DNA"/>
</dbReference>
<comment type="caution">
    <text evidence="1">The sequence shown here is derived from an EMBL/GenBank/DDBJ whole genome shotgun (WGS) entry which is preliminary data.</text>
</comment>
<protein>
    <submittedName>
        <fullName evidence="1">Uncharacterized protein</fullName>
    </submittedName>
</protein>